<gene>
    <name evidence="3" type="ORF">ANIA_06829</name>
</gene>
<dbReference type="HOGENOM" id="CLU_009043_2_0_1"/>
<dbReference type="PANTHER" id="PTHR47643">
    <property type="entry name" value="TPR DOMAIN PROTEIN (AFU_ORTHOLOGUE AFUA_5G12710)"/>
    <property type="match status" value="1"/>
</dbReference>
<organism evidence="3 4">
    <name type="scientific">Emericella nidulans (strain FGSC A4 / ATCC 38163 / CBS 112.46 / NRRL 194 / M139)</name>
    <name type="common">Aspergillus nidulans</name>
    <dbReference type="NCBI Taxonomy" id="227321"/>
    <lineage>
        <taxon>Eukaryota</taxon>
        <taxon>Fungi</taxon>
        <taxon>Dikarya</taxon>
        <taxon>Ascomycota</taxon>
        <taxon>Pezizomycotina</taxon>
        <taxon>Eurotiomycetes</taxon>
        <taxon>Eurotiomycetidae</taxon>
        <taxon>Eurotiales</taxon>
        <taxon>Aspergillaceae</taxon>
        <taxon>Aspergillus</taxon>
        <taxon>Aspergillus subgen. Nidulantes</taxon>
    </lineage>
</organism>
<dbReference type="InterPro" id="IPR019734">
    <property type="entry name" value="TPR_rpt"/>
</dbReference>
<protein>
    <submittedName>
        <fullName evidence="3">TPR domain protein (AFU_orthologue AFUA_5G12710)</fullName>
    </submittedName>
</protein>
<evidence type="ECO:0000313" key="4">
    <source>
        <dbReference type="Proteomes" id="UP000000560"/>
    </source>
</evidence>
<dbReference type="OMA" id="NLQHWGF"/>
<feature type="domain" description="SET" evidence="2">
    <location>
        <begin position="354"/>
        <end position="547"/>
    </location>
</feature>
<dbReference type="AlphaFoldDB" id="Q5AY01"/>
<dbReference type="Pfam" id="PF00856">
    <property type="entry name" value="SET"/>
    <property type="match status" value="1"/>
</dbReference>
<reference evidence="4" key="2">
    <citation type="journal article" date="2009" name="Fungal Genet. Biol.">
        <title>The 2008 update of the Aspergillus nidulans genome annotation: a community effort.</title>
        <authorList>
            <person name="Wortman J.R."/>
            <person name="Gilsenan J.M."/>
            <person name="Joardar V."/>
            <person name="Deegan J."/>
            <person name="Clutterbuck J."/>
            <person name="Andersen M.R."/>
            <person name="Archer D."/>
            <person name="Bencina M."/>
            <person name="Braus G."/>
            <person name="Coutinho P."/>
            <person name="von Dohren H."/>
            <person name="Doonan J."/>
            <person name="Driessen A.J."/>
            <person name="Durek P."/>
            <person name="Espeso E."/>
            <person name="Fekete E."/>
            <person name="Flipphi M."/>
            <person name="Estrada C.G."/>
            <person name="Geysens S."/>
            <person name="Goldman G."/>
            <person name="de Groot P.W."/>
            <person name="Hansen K."/>
            <person name="Harris S.D."/>
            <person name="Heinekamp T."/>
            <person name="Helmstaedt K."/>
            <person name="Henrissat B."/>
            <person name="Hofmann G."/>
            <person name="Homan T."/>
            <person name="Horio T."/>
            <person name="Horiuchi H."/>
            <person name="James S."/>
            <person name="Jones M."/>
            <person name="Karaffa L."/>
            <person name="Karanyi Z."/>
            <person name="Kato M."/>
            <person name="Keller N."/>
            <person name="Kelly D.E."/>
            <person name="Kiel J.A."/>
            <person name="Kim J.M."/>
            <person name="van der Klei I.J."/>
            <person name="Klis F.M."/>
            <person name="Kovalchuk A."/>
            <person name="Krasevec N."/>
            <person name="Kubicek C.P."/>
            <person name="Liu B."/>
            <person name="Maccabe A."/>
            <person name="Meyer V."/>
            <person name="Mirabito P."/>
            <person name="Miskei M."/>
            <person name="Mos M."/>
            <person name="Mullins J."/>
            <person name="Nelson D.R."/>
            <person name="Nielsen J."/>
            <person name="Oakley B.R."/>
            <person name="Osmani S.A."/>
            <person name="Pakula T."/>
            <person name="Paszewski A."/>
            <person name="Paulsen I."/>
            <person name="Pilsyk S."/>
            <person name="Pocsi I."/>
            <person name="Punt P.J."/>
            <person name="Ram A.F."/>
            <person name="Ren Q."/>
            <person name="Robellet X."/>
            <person name="Robson G."/>
            <person name="Seiboth B."/>
            <person name="van Solingen P."/>
            <person name="Specht T."/>
            <person name="Sun J."/>
            <person name="Taheri-Talesh N."/>
            <person name="Takeshita N."/>
            <person name="Ussery D."/>
            <person name="vanKuyk P.A."/>
            <person name="Visser H."/>
            <person name="van de Vondervoort P.J."/>
            <person name="de Vries R.P."/>
            <person name="Walton J."/>
            <person name="Xiang X."/>
            <person name="Xiong Y."/>
            <person name="Zeng A.P."/>
            <person name="Brandt B.W."/>
            <person name="Cornell M.J."/>
            <person name="van den Hondel C.A."/>
            <person name="Visser J."/>
            <person name="Oliver S.G."/>
            <person name="Turner G."/>
        </authorList>
    </citation>
    <scope>GENOME REANNOTATION</scope>
    <source>
        <strain evidence="4">FGSC A4 / ATCC 38163 / CBS 112.46 / NRRL 194 / M139</strain>
    </source>
</reference>
<dbReference type="InterPro" id="IPR011990">
    <property type="entry name" value="TPR-like_helical_dom_sf"/>
</dbReference>
<dbReference type="OrthoDB" id="438641at2759"/>
<dbReference type="SMART" id="SM00317">
    <property type="entry name" value="SET"/>
    <property type="match status" value="1"/>
</dbReference>
<dbReference type="KEGG" id="ani:ANIA_06829"/>
<keyword evidence="4" id="KW-1185">Reference proteome</keyword>
<evidence type="ECO:0000256" key="1">
    <source>
        <dbReference type="PROSITE-ProRule" id="PRU00339"/>
    </source>
</evidence>
<accession>Q5AY01</accession>
<dbReference type="PROSITE" id="PS50005">
    <property type="entry name" value="TPR"/>
    <property type="match status" value="1"/>
</dbReference>
<accession>C8V2G9</accession>
<evidence type="ECO:0000259" key="2">
    <source>
        <dbReference type="PROSITE" id="PS50280"/>
    </source>
</evidence>
<dbReference type="VEuPathDB" id="FungiDB:AN6829"/>
<dbReference type="EMBL" id="BN001301">
    <property type="protein sequence ID" value="CBF71545.1"/>
    <property type="molecule type" value="Genomic_DNA"/>
</dbReference>
<reference evidence="4" key="1">
    <citation type="journal article" date="2005" name="Nature">
        <title>Sequencing of Aspergillus nidulans and comparative analysis with A. fumigatus and A. oryzae.</title>
        <authorList>
            <person name="Galagan J.E."/>
            <person name="Calvo S.E."/>
            <person name="Cuomo C."/>
            <person name="Ma L.J."/>
            <person name="Wortman J.R."/>
            <person name="Batzoglou S."/>
            <person name="Lee S.I."/>
            <person name="Basturkmen M."/>
            <person name="Spevak C.C."/>
            <person name="Clutterbuck J."/>
            <person name="Kapitonov V."/>
            <person name="Jurka J."/>
            <person name="Scazzocchio C."/>
            <person name="Farman M."/>
            <person name="Butler J."/>
            <person name="Purcell S."/>
            <person name="Harris S."/>
            <person name="Braus G.H."/>
            <person name="Draht O."/>
            <person name="Busch S."/>
            <person name="D'Enfert C."/>
            <person name="Bouchier C."/>
            <person name="Goldman G.H."/>
            <person name="Bell-Pedersen D."/>
            <person name="Griffiths-Jones S."/>
            <person name="Doonan J.H."/>
            <person name="Yu J."/>
            <person name="Vienken K."/>
            <person name="Pain A."/>
            <person name="Freitag M."/>
            <person name="Selker E.U."/>
            <person name="Archer D.B."/>
            <person name="Penalva M.A."/>
            <person name="Oakley B.R."/>
            <person name="Momany M."/>
            <person name="Tanaka T."/>
            <person name="Kumagai T."/>
            <person name="Asai K."/>
            <person name="Machida M."/>
            <person name="Nierman W.C."/>
            <person name="Denning D.W."/>
            <person name="Caddick M."/>
            <person name="Hynes M."/>
            <person name="Paoletti M."/>
            <person name="Fischer R."/>
            <person name="Miller B."/>
            <person name="Dyer P."/>
            <person name="Sachs M.S."/>
            <person name="Osmani S.A."/>
            <person name="Birren B.W."/>
        </authorList>
    </citation>
    <scope>NUCLEOTIDE SEQUENCE [LARGE SCALE GENOMIC DNA]</scope>
    <source>
        <strain evidence="4">FGSC A4 / ATCC 38163 / CBS 112.46 / NRRL 194 / M139</strain>
    </source>
</reference>
<dbReference type="Gene3D" id="2.170.270.10">
    <property type="entry name" value="SET domain"/>
    <property type="match status" value="1"/>
</dbReference>
<dbReference type="InParanoid" id="Q5AY01"/>
<dbReference type="PANTHER" id="PTHR47643:SF2">
    <property type="entry name" value="TPR DOMAIN PROTEIN (AFU_ORTHOLOGUE AFUA_5G12710)"/>
    <property type="match status" value="1"/>
</dbReference>
<dbReference type="RefSeq" id="XP_664433.1">
    <property type="nucleotide sequence ID" value="XM_659341.1"/>
</dbReference>
<feature type="repeat" description="TPR" evidence="1">
    <location>
        <begin position="204"/>
        <end position="237"/>
    </location>
</feature>
<dbReference type="SUPFAM" id="SSF48452">
    <property type="entry name" value="TPR-like"/>
    <property type="match status" value="1"/>
</dbReference>
<dbReference type="InterPro" id="IPR053209">
    <property type="entry name" value="Gramillin-biosynth_MTr"/>
</dbReference>
<dbReference type="eggNOG" id="KOG2084">
    <property type="taxonomic scope" value="Eukaryota"/>
</dbReference>
<dbReference type="Gene3D" id="1.25.40.10">
    <property type="entry name" value="Tetratricopeptide repeat domain"/>
    <property type="match status" value="1"/>
</dbReference>
<dbReference type="PROSITE" id="PS50280">
    <property type="entry name" value="SET"/>
    <property type="match status" value="1"/>
</dbReference>
<proteinExistence type="predicted"/>
<dbReference type="SMART" id="SM00028">
    <property type="entry name" value="TPR"/>
    <property type="match status" value="2"/>
</dbReference>
<dbReference type="SUPFAM" id="SSF82199">
    <property type="entry name" value="SET domain"/>
    <property type="match status" value="1"/>
</dbReference>
<keyword evidence="1" id="KW-0802">TPR repeat</keyword>
<sequence>MDVHDVFSIEQYFHLLKDQERTLRNALGHRGQSWKATKPRDELIKSFWEHHIIGRQDTFALPDTFKIKTSFLPPAYPPCTAPMADLKKVAISDLRLETHHRGLYVLLRAVTPAASMTGIMVIVEDEARDVLLLQLYNQEERLEKDGRLVEGKVVLVKEPYLKVLADKSYGIRVDHLSDVKFLSEHDEQIPPAWRQKDTEFDISANDWKLKGNKWFEKESYHLAIDCYSRALESSPSAEEAITIRLNRALSSLKAHEFEAALRDLDLQPTDPKSLEKALFRKAQALYHLGRFRESCETHEILAKQFPENTIAKTEFSRANARLAEQQKGQYQFKRLQREAAKRVPPQLDHATYIGPVAVKMTDSRGRGLFTTAAVKAGDLLLCEKAFAHTFHTAKNPKRNLSLLLNLEAKAMTIGTQAQLMSLLVQKLSKNPKLGEVFRDLYHGGFQPVDVSEVDGLPVVDTFLVERAMSLNCFGCPASSRESHIESIRVRGPENGEKVFESCGIWPLASYINHSCDSNARRSFIGDMMVIRATRDLPDNTELTFWYESPLIGGSAAKAMDLQHWGFKCSCIICTDIAQTNRNELKRRRTFLGTFKKLFDSPSRVPDPVRLEALFSAIEDTYSRPVSEIPRIALWGPALSLAKLYTARRNSRKAIDFGLKSLESLGYVIEGGHIVNQNRNNSTDAELVVKKWGLLPDTVIMCWMNLSSLVP</sequence>
<dbReference type="InterPro" id="IPR046341">
    <property type="entry name" value="SET_dom_sf"/>
</dbReference>
<dbReference type="STRING" id="227321.Q5AY01"/>
<dbReference type="GeneID" id="2870507"/>
<dbReference type="InterPro" id="IPR001214">
    <property type="entry name" value="SET_dom"/>
</dbReference>
<name>Q5AY01_EMENI</name>
<evidence type="ECO:0000313" key="3">
    <source>
        <dbReference type="EMBL" id="CBF71545.1"/>
    </source>
</evidence>
<dbReference type="Proteomes" id="UP000000560">
    <property type="component" value="Chromosome I"/>
</dbReference>